<dbReference type="OrthoDB" id="407410at2759"/>
<dbReference type="GO" id="GO:0016020">
    <property type="term" value="C:membrane"/>
    <property type="evidence" value="ECO:0007669"/>
    <property type="project" value="UniProtKB-SubCell"/>
</dbReference>
<feature type="compositionally biased region" description="Acidic residues" evidence="9">
    <location>
        <begin position="528"/>
        <end position="538"/>
    </location>
</feature>
<dbReference type="InterPro" id="IPR051359">
    <property type="entry name" value="CaCA_antiporter"/>
</dbReference>
<accession>E1ZD32</accession>
<keyword evidence="7" id="KW-0739">Sodium transport</keyword>
<evidence type="ECO:0000256" key="5">
    <source>
        <dbReference type="ARBA" id="ARBA00023053"/>
    </source>
</evidence>
<feature type="region of interest" description="Disordered" evidence="9">
    <location>
        <begin position="32"/>
        <end position="64"/>
    </location>
</feature>
<comment type="similarity">
    <text evidence="8">Belongs to the Ca(2+):cation antiporter (CaCA) (TC 2.A.19) family. Cation/calcium exchanger (CCX) subfamily.</text>
</comment>
<feature type="transmembrane region" description="Helical" evidence="10">
    <location>
        <begin position="768"/>
        <end position="795"/>
    </location>
</feature>
<evidence type="ECO:0000256" key="8">
    <source>
        <dbReference type="ARBA" id="ARBA00038187"/>
    </source>
</evidence>
<feature type="compositionally biased region" description="Low complexity" evidence="9">
    <location>
        <begin position="40"/>
        <end position="49"/>
    </location>
</feature>
<evidence type="ECO:0000256" key="9">
    <source>
        <dbReference type="SAM" id="MobiDB-lite"/>
    </source>
</evidence>
<protein>
    <recommendedName>
        <fullName evidence="12">Sodium/calcium exchanger membrane region domain-containing protein</fullName>
    </recommendedName>
</protein>
<dbReference type="GO" id="GO:0006814">
    <property type="term" value="P:sodium ion transport"/>
    <property type="evidence" value="ECO:0007669"/>
    <property type="project" value="UniProtKB-KW"/>
</dbReference>
<evidence type="ECO:0000256" key="10">
    <source>
        <dbReference type="SAM" id="Phobius"/>
    </source>
</evidence>
<dbReference type="InterPro" id="IPR004837">
    <property type="entry name" value="NaCa_Exmemb"/>
</dbReference>
<keyword evidence="14" id="KW-1185">Reference proteome</keyword>
<reference evidence="13 14" key="1">
    <citation type="journal article" date="2010" name="Plant Cell">
        <title>The Chlorella variabilis NC64A genome reveals adaptation to photosymbiosis, coevolution with viruses, and cryptic sex.</title>
        <authorList>
            <person name="Blanc G."/>
            <person name="Duncan G."/>
            <person name="Agarkova I."/>
            <person name="Borodovsky M."/>
            <person name="Gurnon J."/>
            <person name="Kuo A."/>
            <person name="Lindquist E."/>
            <person name="Lucas S."/>
            <person name="Pangilinan J."/>
            <person name="Polle J."/>
            <person name="Salamov A."/>
            <person name="Terry A."/>
            <person name="Yamada T."/>
            <person name="Dunigan D.D."/>
            <person name="Grigoriev I.V."/>
            <person name="Claverie J.M."/>
            <person name="Van Etten J.L."/>
        </authorList>
    </citation>
    <scope>NUCLEOTIDE SEQUENCE [LARGE SCALE GENOMIC DNA]</scope>
    <source>
        <strain evidence="13 14">NC64A</strain>
    </source>
</reference>
<dbReference type="eggNOG" id="KOG2399">
    <property type="taxonomic scope" value="Eukaryota"/>
</dbReference>
<feature type="transmembrane region" description="Helical" evidence="10">
    <location>
        <begin position="226"/>
        <end position="245"/>
    </location>
</feature>
<keyword evidence="3 10" id="KW-0812">Transmembrane</keyword>
<proteinExistence type="inferred from homology"/>
<dbReference type="PANTHER" id="PTHR12266:SF0">
    <property type="entry name" value="MITOCHONDRIAL SODIUM_CALCIUM EXCHANGER PROTEIN"/>
    <property type="match status" value="1"/>
</dbReference>
<sequence>MPPTRALLALVAGLALLRLAGCHQGAGRHDLGGTAQMPDLAGEPGEGAPPEQPPPLPGGQPATGRLDEGELVCEDVTKLDAGDDFCTFVRNHCKAESLVNWPQLYYCHVAPHGALLTAVMLLGCTVLLGLLFRIIARAADDFFSCILSQISQDLGLPPRLGGVTLLALGNGAPDLSASIAAVKTGNYQLAMGALTGAGMFVGGVVAGRIITLSGGVRARGAQLRDISTQFITVAVVTGIVASGWFTYGGVATLLSIYAGYVVVVAVADFTKRAGVEWGEVARKVSRRMSGRWRVEMVAPLLQEDHGAAAATGHGAPPPGRLAAATRQQQQQQETILEEGPAVEGEALGAAGTRLLPSPELDLAAEAAGSLPSGRLSPLSDAPAPAPGSMPQLAAALSAPAAAGARTRFASLPDLQTTAARRQQQASYWHAQQQHQQHQQQLAAHYPHPHHPHRLAPPVARFQPRVAYSDLVQMPAKEYRRRALAEMAQSTSFYVRDQRDVDEGPPEAASQQQRQQRQGEVWEKCSDSESSDEEEEEERSWEGSPGGRRRSTAAEWDAGGAYQPPVVGFNAAMLGARPRSTGDIAAAAAAAVAEVADSFEMAMTTADAAAAAVAQVDAEARAAGGAAGGCGLAADEWETEVPPGRVRRVLEAVQWPVLLLLQTTIPLVEVNSYQRSWFLRSMAASPLFICAYLRLFHWYALLAAAGVGASLAAAAHLGTQRLQGKAPVWTCGTSYPIGAPRRLPLASRFACFGREETTTKWSCGLRAQLCAALVAVYGFAVAAMWISLFASEIVGLLQFFGMLRCGSVQEGKLDPAVLGVTLLAWGNSLMDYMNNTAMAGRSRGGNSMAMTACFAGPLFNMLVGLGLGFWALLGESGAAATQVEMDPVVLVGCVFILVNCACLVGISLAHRQYLPAWCGWGMVGLYCLYLTVVLAVMTLT</sequence>
<feature type="transmembrane region" description="Helical" evidence="10">
    <location>
        <begin position="251"/>
        <end position="269"/>
    </location>
</feature>
<dbReference type="EMBL" id="GL433842">
    <property type="protein sequence ID" value="EFN56149.1"/>
    <property type="molecule type" value="Genomic_DNA"/>
</dbReference>
<name>E1ZD32_CHLVA</name>
<dbReference type="GO" id="GO:0008324">
    <property type="term" value="F:monoatomic cation transmembrane transporter activity"/>
    <property type="evidence" value="ECO:0007669"/>
    <property type="project" value="TreeGrafter"/>
</dbReference>
<feature type="transmembrane region" description="Helical" evidence="10">
    <location>
        <begin position="815"/>
        <end position="832"/>
    </location>
</feature>
<dbReference type="AlphaFoldDB" id="E1ZD32"/>
<evidence type="ECO:0000256" key="11">
    <source>
        <dbReference type="SAM" id="SignalP"/>
    </source>
</evidence>
<feature type="region of interest" description="Disordered" evidence="9">
    <location>
        <begin position="494"/>
        <end position="552"/>
    </location>
</feature>
<dbReference type="Proteomes" id="UP000008141">
    <property type="component" value="Unassembled WGS sequence"/>
</dbReference>
<keyword evidence="2" id="KW-0813">Transport</keyword>
<evidence type="ECO:0000313" key="14">
    <source>
        <dbReference type="Proteomes" id="UP000008141"/>
    </source>
</evidence>
<feature type="region of interest" description="Disordered" evidence="9">
    <location>
        <begin position="420"/>
        <end position="452"/>
    </location>
</feature>
<dbReference type="InterPro" id="IPR044880">
    <property type="entry name" value="NCX_ion-bd_dom_sf"/>
</dbReference>
<feature type="transmembrane region" description="Helical" evidence="10">
    <location>
        <begin position="700"/>
        <end position="718"/>
    </location>
</feature>
<dbReference type="Pfam" id="PF01699">
    <property type="entry name" value="Na_Ca_ex"/>
    <property type="match status" value="2"/>
</dbReference>
<keyword evidence="11" id="KW-0732">Signal</keyword>
<organism evidence="14">
    <name type="scientific">Chlorella variabilis</name>
    <name type="common">Green alga</name>
    <dbReference type="NCBI Taxonomy" id="554065"/>
    <lineage>
        <taxon>Eukaryota</taxon>
        <taxon>Viridiplantae</taxon>
        <taxon>Chlorophyta</taxon>
        <taxon>core chlorophytes</taxon>
        <taxon>Trebouxiophyceae</taxon>
        <taxon>Chlorellales</taxon>
        <taxon>Chlorellaceae</taxon>
        <taxon>Chlorella clade</taxon>
        <taxon>Chlorella</taxon>
    </lineage>
</organism>
<feature type="compositionally biased region" description="Low complexity" evidence="9">
    <location>
        <begin position="420"/>
        <end position="445"/>
    </location>
</feature>
<evidence type="ECO:0000256" key="4">
    <source>
        <dbReference type="ARBA" id="ARBA00022989"/>
    </source>
</evidence>
<dbReference type="InParanoid" id="E1ZD32"/>
<dbReference type="KEGG" id="cvr:CHLNCDRAFT_144823"/>
<comment type="subcellular location">
    <subcellularLocation>
        <location evidence="1">Membrane</location>
        <topology evidence="1">Multi-pass membrane protein</topology>
    </subcellularLocation>
</comment>
<feature type="region of interest" description="Disordered" evidence="9">
    <location>
        <begin position="308"/>
        <end position="342"/>
    </location>
</feature>
<dbReference type="STRING" id="554065.E1ZD32"/>
<feature type="transmembrane region" description="Helical" evidence="10">
    <location>
        <begin position="109"/>
        <end position="132"/>
    </location>
</feature>
<keyword evidence="4 10" id="KW-1133">Transmembrane helix</keyword>
<feature type="transmembrane region" description="Helical" evidence="10">
    <location>
        <begin position="853"/>
        <end position="872"/>
    </location>
</feature>
<evidence type="ECO:0000256" key="7">
    <source>
        <dbReference type="ARBA" id="ARBA00023201"/>
    </source>
</evidence>
<evidence type="ECO:0000256" key="1">
    <source>
        <dbReference type="ARBA" id="ARBA00004141"/>
    </source>
</evidence>
<dbReference type="FunCoup" id="E1ZD32">
    <property type="interactions" value="975"/>
</dbReference>
<feature type="transmembrane region" description="Helical" evidence="10">
    <location>
        <begin position="915"/>
        <end position="938"/>
    </location>
</feature>
<feature type="domain" description="Sodium/calcium exchanger membrane region" evidence="12">
    <location>
        <begin position="774"/>
        <end position="933"/>
    </location>
</feature>
<feature type="signal peptide" evidence="11">
    <location>
        <begin position="1"/>
        <end position="22"/>
    </location>
</feature>
<evidence type="ECO:0000259" key="12">
    <source>
        <dbReference type="Pfam" id="PF01699"/>
    </source>
</evidence>
<dbReference type="RefSeq" id="XP_005848251.1">
    <property type="nucleotide sequence ID" value="XM_005848189.1"/>
</dbReference>
<evidence type="ECO:0000313" key="13">
    <source>
        <dbReference type="EMBL" id="EFN56149.1"/>
    </source>
</evidence>
<dbReference type="GeneID" id="17355734"/>
<keyword evidence="7" id="KW-0406">Ion transport</keyword>
<keyword evidence="5" id="KW-0915">Sodium</keyword>
<evidence type="ECO:0000256" key="3">
    <source>
        <dbReference type="ARBA" id="ARBA00022692"/>
    </source>
</evidence>
<gene>
    <name evidence="13" type="ORF">CHLNCDRAFT_144823</name>
</gene>
<evidence type="ECO:0000256" key="6">
    <source>
        <dbReference type="ARBA" id="ARBA00023136"/>
    </source>
</evidence>
<evidence type="ECO:0000256" key="2">
    <source>
        <dbReference type="ARBA" id="ARBA00022448"/>
    </source>
</evidence>
<dbReference type="OMA" id="CSPLWKP"/>
<feature type="domain" description="Sodium/calcium exchanger membrane region" evidence="12">
    <location>
        <begin position="128"/>
        <end position="264"/>
    </location>
</feature>
<keyword evidence="6 10" id="KW-0472">Membrane</keyword>
<dbReference type="PANTHER" id="PTHR12266">
    <property type="entry name" value="NA+/CA2+ K+ INDEPENDENT EXCHANGER"/>
    <property type="match status" value="1"/>
</dbReference>
<feature type="transmembrane region" description="Helical" evidence="10">
    <location>
        <begin position="887"/>
        <end position="908"/>
    </location>
</feature>
<feature type="chain" id="PRO_5003155648" description="Sodium/calcium exchanger membrane region domain-containing protein" evidence="11">
    <location>
        <begin position="23"/>
        <end position="939"/>
    </location>
</feature>
<dbReference type="Gene3D" id="1.20.1420.30">
    <property type="entry name" value="NCX, central ion-binding region"/>
    <property type="match status" value="2"/>
</dbReference>